<feature type="binding site" evidence="3">
    <location>
        <position position="44"/>
    </location>
    <ligand>
        <name>UDP-N-acetyl-alpha-D-muramoyl-L-alanyl-D-glutamate</name>
        <dbReference type="ChEBI" id="CHEBI:83900"/>
    </ligand>
</feature>
<feature type="modified residue" description="N6-carboxylysine" evidence="3">
    <location>
        <position position="234"/>
    </location>
</feature>
<keyword evidence="3" id="KW-0067">ATP-binding</keyword>
<sequence length="502" mass="55924">MGLTLTEVQNLLAKENLLREFITPDTWTLEAPMQHIFRHLSYNSKDVDVETLFFCKGNHFKKSYLEDALAHGLQIYIAEKDYEVAAPLAIIVTDIRKALAVLSMAFYDYPQEKLTLIGITGTKGKTTVAYFTKEILAESTGQKTALLSTMNTTLDGETYFKSALTTPESLDLYRMMDEAVKNGMTHLIMEVSSQAYKVDRVYGLTFDLGVFLNISPDHIGPIEHPTFEDYFYCKRQLVNHSKQVIVYREIDHFNLIAEMAKQNNIPLITYGGQDANYQVTPTDSLHFKLTSSDDQLKLDGTYEIKHAGDFNKNNGAAAAITASLVGANQTAIQSGLKKALVPGRMNLLLKPNGAHIYIDYAHNYLSMQAILAFAKKDHGGKVIVVTGSAGGKAESRREDIGKAIGELADVVYLTSDDPDHEDPKAIANQILRGINQTLYRRDLTINYEFDRSQAIVQAVKAAEIDDAVIIAGKGTEIFLTIAGNKQPYEGDYQIVERILREQ</sequence>
<feature type="domain" description="Mur ligase C-terminal" evidence="5">
    <location>
        <begin position="343"/>
        <end position="474"/>
    </location>
</feature>
<keyword evidence="3" id="KW-0963">Cytoplasm</keyword>
<dbReference type="GO" id="GO:0047482">
    <property type="term" value="F:UDP-N-acetylmuramoyl-L-alanyl-D-glutamate-L-lysine ligase activity"/>
    <property type="evidence" value="ECO:0007669"/>
    <property type="project" value="UniProtKB-EC"/>
</dbReference>
<reference evidence="7 8" key="1">
    <citation type="submission" date="2021-06" db="EMBL/GenBank/DDBJ databases">
        <title>Enterococcus alishanensis sp. nov., a novel lactic acid bacterium isolated from fresh coffee beans.</title>
        <authorList>
            <person name="Chen Y.-S."/>
        </authorList>
    </citation>
    <scope>NUCLEOTIDE SEQUENCE [LARGE SCALE GENOMIC DNA]</scope>
    <source>
        <strain evidence="7 8">ALS3</strain>
    </source>
</reference>
<keyword evidence="3 4" id="KW-0133">Cell shape</keyword>
<dbReference type="InterPro" id="IPR005761">
    <property type="entry name" value="UDP-N-AcMur-Glu-dNH2Pim_ligase"/>
</dbReference>
<keyword evidence="3 4" id="KW-0961">Cell wall biogenesis/degradation</keyword>
<evidence type="ECO:0000256" key="4">
    <source>
        <dbReference type="RuleBase" id="RU004135"/>
    </source>
</evidence>
<evidence type="ECO:0000313" key="7">
    <source>
        <dbReference type="EMBL" id="MBV7392361.1"/>
    </source>
</evidence>
<dbReference type="Pfam" id="PF02875">
    <property type="entry name" value="Mur_ligase_C"/>
    <property type="match status" value="1"/>
</dbReference>
<dbReference type="Proteomes" id="UP000774130">
    <property type="component" value="Unassembled WGS sequence"/>
</dbReference>
<proteinExistence type="inferred from homology"/>
<comment type="subcellular location">
    <subcellularLocation>
        <location evidence="3 4">Cytoplasm</location>
    </subcellularLocation>
</comment>
<dbReference type="NCBIfam" id="NF010628">
    <property type="entry name" value="PRK14022.1"/>
    <property type="match status" value="1"/>
</dbReference>
<dbReference type="NCBIfam" id="TIGR01085">
    <property type="entry name" value="murE"/>
    <property type="match status" value="1"/>
</dbReference>
<evidence type="ECO:0000259" key="5">
    <source>
        <dbReference type="Pfam" id="PF02875"/>
    </source>
</evidence>
<dbReference type="Pfam" id="PF08245">
    <property type="entry name" value="Mur_ligase_M"/>
    <property type="match status" value="1"/>
</dbReference>
<dbReference type="InterPro" id="IPR013221">
    <property type="entry name" value="Mur_ligase_cen"/>
</dbReference>
<evidence type="ECO:0000259" key="6">
    <source>
        <dbReference type="Pfam" id="PF08245"/>
    </source>
</evidence>
<feature type="binding site" evidence="3">
    <location>
        <begin position="165"/>
        <end position="166"/>
    </location>
    <ligand>
        <name>UDP-N-acetyl-alpha-D-muramoyl-L-alanyl-D-glutamate</name>
        <dbReference type="ChEBI" id="CHEBI:83900"/>
    </ligand>
</feature>
<protein>
    <recommendedName>
        <fullName evidence="3">UDP-N-acetylmuramyl-tripeptide synthetase</fullName>
        <ecNumber evidence="3">6.3.2.-</ecNumber>
    </recommendedName>
    <alternativeName>
        <fullName evidence="3">UDP-MurNAc-tripeptide synthetase</fullName>
    </alternativeName>
</protein>
<organism evidence="7 8">
    <name type="scientific">Enterococcus alishanensis</name>
    <dbReference type="NCBI Taxonomy" id="1303817"/>
    <lineage>
        <taxon>Bacteria</taxon>
        <taxon>Bacillati</taxon>
        <taxon>Bacillota</taxon>
        <taxon>Bacilli</taxon>
        <taxon>Lactobacillales</taxon>
        <taxon>Enterococcaceae</taxon>
        <taxon>Enterococcus</taxon>
    </lineage>
</organism>
<keyword evidence="3 4" id="KW-0131">Cell cycle</keyword>
<evidence type="ECO:0000256" key="2">
    <source>
        <dbReference type="ARBA" id="ARBA00005898"/>
    </source>
</evidence>
<comment type="cofactor">
    <cofactor evidence="3">
        <name>Mg(2+)</name>
        <dbReference type="ChEBI" id="CHEBI:18420"/>
    </cofactor>
</comment>
<feature type="domain" description="Mur ligase central" evidence="6">
    <location>
        <begin position="119"/>
        <end position="321"/>
    </location>
</feature>
<comment type="function">
    <text evidence="3">Catalyzes the addition of an amino acid to the nucleotide precursor UDP-N-acetylmuramoyl-L-alanyl-D-glutamate (UMAG) in the biosynthesis of bacterial cell-wall peptidoglycan.</text>
</comment>
<evidence type="ECO:0000256" key="1">
    <source>
        <dbReference type="ARBA" id="ARBA00004752"/>
    </source>
</evidence>
<name>A0ABS6THH3_9ENTE</name>
<keyword evidence="3 4" id="KW-0132">Cell division</keyword>
<dbReference type="RefSeq" id="WP_218327572.1">
    <property type="nucleotide sequence ID" value="NZ_JAHUZB010000010.1"/>
</dbReference>
<keyword evidence="3 7" id="KW-0436">Ligase</keyword>
<comment type="pathway">
    <text evidence="1 3 4">Cell wall biogenesis; peptidoglycan biosynthesis.</text>
</comment>
<keyword evidence="3" id="KW-0460">Magnesium</keyword>
<evidence type="ECO:0000256" key="3">
    <source>
        <dbReference type="HAMAP-Rule" id="MF_00208"/>
    </source>
</evidence>
<evidence type="ECO:0000313" key="8">
    <source>
        <dbReference type="Proteomes" id="UP000774130"/>
    </source>
</evidence>
<feature type="binding site" evidence="3">
    <location>
        <position position="200"/>
    </location>
    <ligand>
        <name>UDP-N-acetyl-alpha-D-muramoyl-L-alanyl-D-glutamate</name>
        <dbReference type="ChEBI" id="CHEBI:83900"/>
    </ligand>
</feature>
<feature type="binding site" evidence="3">
    <location>
        <position position="192"/>
    </location>
    <ligand>
        <name>UDP-N-acetyl-alpha-D-muramoyl-L-alanyl-D-glutamate</name>
        <dbReference type="ChEBI" id="CHEBI:83900"/>
    </ligand>
</feature>
<dbReference type="EMBL" id="JAHUZB010000010">
    <property type="protein sequence ID" value="MBV7392361.1"/>
    <property type="molecule type" value="Genomic_DNA"/>
</dbReference>
<dbReference type="HAMAP" id="MF_00208">
    <property type="entry name" value="MurE"/>
    <property type="match status" value="1"/>
</dbReference>
<comment type="similarity">
    <text evidence="2 3">Belongs to the MurCDEF family. MurE subfamily.</text>
</comment>
<comment type="caution">
    <text evidence="7">The sequence shown here is derived from an EMBL/GenBank/DDBJ whole genome shotgun (WGS) entry which is preliminary data.</text>
</comment>
<dbReference type="EC" id="6.3.2.-" evidence="3"/>
<accession>A0ABS6THH3</accession>
<dbReference type="PANTHER" id="PTHR23135">
    <property type="entry name" value="MUR LIGASE FAMILY MEMBER"/>
    <property type="match status" value="1"/>
</dbReference>
<gene>
    <name evidence="3" type="primary">murE</name>
    <name evidence="7" type="ORF">KUA55_16885</name>
</gene>
<feature type="binding site" evidence="3">
    <location>
        <begin position="121"/>
        <end position="127"/>
    </location>
    <ligand>
        <name>ATP</name>
        <dbReference type="ChEBI" id="CHEBI:30616"/>
    </ligand>
</feature>
<keyword evidence="8" id="KW-1185">Reference proteome</keyword>
<keyword evidence="3 4" id="KW-0573">Peptidoglycan synthesis</keyword>
<dbReference type="PANTHER" id="PTHR23135:SF4">
    <property type="entry name" value="UDP-N-ACETYLMURAMOYL-L-ALANYL-D-GLUTAMATE--2,6-DIAMINOPIMELATE LIGASE MURE HOMOLOG, CHLOROPLASTIC"/>
    <property type="match status" value="1"/>
</dbReference>
<comment type="PTM">
    <text evidence="3">Carboxylation is probably crucial for Mg(2+) binding and, consequently, for the gamma-phosphate positioning of ATP.</text>
</comment>
<comment type="caution">
    <text evidence="3">Lacks conserved residue(s) required for the propagation of feature annotation.</text>
</comment>
<dbReference type="InterPro" id="IPR004101">
    <property type="entry name" value="Mur_ligase_C"/>
</dbReference>
<keyword evidence="3" id="KW-0547">Nucleotide-binding</keyword>